<accession>A0A976M4P8</accession>
<dbReference type="AlphaFoldDB" id="A0A976M4P8"/>
<dbReference type="PANTHER" id="PTHR10802">
    <property type="entry name" value="MITOCHONDRIAL IMPORT RECEPTOR SUBUNIT TOM40"/>
    <property type="match status" value="1"/>
</dbReference>
<evidence type="ECO:0000256" key="7">
    <source>
        <dbReference type="ARBA" id="ARBA00022927"/>
    </source>
</evidence>
<evidence type="ECO:0000313" key="11">
    <source>
        <dbReference type="Proteomes" id="UP000244803"/>
    </source>
</evidence>
<evidence type="ECO:0000256" key="8">
    <source>
        <dbReference type="ARBA" id="ARBA00023128"/>
    </source>
</evidence>
<protein>
    <submittedName>
        <fullName evidence="10">Porin</fullName>
    </submittedName>
</protein>
<evidence type="ECO:0000256" key="3">
    <source>
        <dbReference type="ARBA" id="ARBA00022448"/>
    </source>
</evidence>
<proteinExistence type="inferred from homology"/>
<evidence type="ECO:0000256" key="5">
    <source>
        <dbReference type="ARBA" id="ARBA00022692"/>
    </source>
</evidence>
<keyword evidence="4" id="KW-1134">Transmembrane beta strand</keyword>
<sequence>MQGVKSFGWTSFPLLNSLNSVETKDLQDKKSAFNFKKRISSLQNFRVPNPVNTEGSKNRSPNGFISEKFIPLLKVAHCNEKKEENKPQSVENQPVPPSPYDLLVYENLSREYKNVITQDNYDGFRLEADRQLNKNFQLSHSLYLGTLLKDVGYIYQIGANYASDDGKKFVMFKVGLDGNIALKAFAKLGKRLELKAVTNSKFKIDNQSTFEVGADYFDDNWTATLKCCWQGTFIWNVCYTHQIVPSLTLGSEVTYIDANGASIGALTARYVRGDHVLTCQLSRQPDFKQMDFSKNEVNCARIQYARKVNDRLSLATELELSPSAKESALRLGWEYLFRHARVQGNIDTCGRIAMQTQDYNGFGVSGCIDYWNNIYRFGFMMHIMPQPENNSQEAAEQV</sequence>
<dbReference type="OrthoDB" id="19656at2759"/>
<dbReference type="EMBL" id="CP056065">
    <property type="protein sequence ID" value="UKJ88389.1"/>
    <property type="molecule type" value="Genomic_DNA"/>
</dbReference>
<dbReference type="Proteomes" id="UP000244803">
    <property type="component" value="Chromosome 1"/>
</dbReference>
<dbReference type="SUPFAM" id="SSF56935">
    <property type="entry name" value="Porins"/>
    <property type="match status" value="1"/>
</dbReference>
<dbReference type="InterPro" id="IPR027246">
    <property type="entry name" value="Porin_Euk/Tom40"/>
</dbReference>
<dbReference type="Gene3D" id="2.40.160.10">
    <property type="entry name" value="Porin"/>
    <property type="match status" value="1"/>
</dbReference>
<keyword evidence="6" id="KW-1000">Mitochondrion outer membrane</keyword>
<evidence type="ECO:0000256" key="4">
    <source>
        <dbReference type="ARBA" id="ARBA00022452"/>
    </source>
</evidence>
<comment type="similarity">
    <text evidence="2">Belongs to the Tom40 family.</text>
</comment>
<evidence type="ECO:0000313" key="10">
    <source>
        <dbReference type="EMBL" id="UKJ88389.1"/>
    </source>
</evidence>
<dbReference type="InterPro" id="IPR037930">
    <property type="entry name" value="Tom40"/>
</dbReference>
<dbReference type="GO" id="GO:0030150">
    <property type="term" value="P:protein import into mitochondrial matrix"/>
    <property type="evidence" value="ECO:0007669"/>
    <property type="project" value="InterPro"/>
</dbReference>
<comment type="subcellular location">
    <subcellularLocation>
        <location evidence="1">Mitochondrion outer membrane</location>
        <topology evidence="1">Multi-pass membrane protein</topology>
    </subcellularLocation>
</comment>
<dbReference type="CDD" id="cd07305">
    <property type="entry name" value="Porin3_Tom40"/>
    <property type="match status" value="1"/>
</dbReference>
<dbReference type="Pfam" id="PF01459">
    <property type="entry name" value="Porin_3"/>
    <property type="match status" value="1"/>
</dbReference>
<evidence type="ECO:0000256" key="6">
    <source>
        <dbReference type="ARBA" id="ARBA00022787"/>
    </source>
</evidence>
<keyword evidence="9" id="KW-0472">Membrane</keyword>
<dbReference type="GO" id="GO:0005741">
    <property type="term" value="C:mitochondrial outer membrane"/>
    <property type="evidence" value="ECO:0007669"/>
    <property type="project" value="UniProtKB-SubCell"/>
</dbReference>
<gene>
    <name evidence="10" type="ORF">MACJ_000833</name>
</gene>
<reference evidence="10" key="1">
    <citation type="submission" date="2022-07" db="EMBL/GenBank/DDBJ databases">
        <title>Evaluation of T. orientalis genome assembly methods using nanopore sequencing and analysis of variation between genomes.</title>
        <authorList>
            <person name="Yam J."/>
            <person name="Micallef M.L."/>
            <person name="Liu M."/>
            <person name="Djordjevic S.P."/>
            <person name="Bogema D.R."/>
            <person name="Jenkins C."/>
        </authorList>
    </citation>
    <scope>NUCLEOTIDE SEQUENCE</scope>
    <source>
        <strain evidence="10">Fish Creek</strain>
    </source>
</reference>
<keyword evidence="3" id="KW-0813">Transport</keyword>
<organism evidence="10 11">
    <name type="scientific">Theileria orientalis</name>
    <dbReference type="NCBI Taxonomy" id="68886"/>
    <lineage>
        <taxon>Eukaryota</taxon>
        <taxon>Sar</taxon>
        <taxon>Alveolata</taxon>
        <taxon>Apicomplexa</taxon>
        <taxon>Aconoidasida</taxon>
        <taxon>Piroplasmida</taxon>
        <taxon>Theileriidae</taxon>
        <taxon>Theileria</taxon>
    </lineage>
</organism>
<evidence type="ECO:0000256" key="1">
    <source>
        <dbReference type="ARBA" id="ARBA00004374"/>
    </source>
</evidence>
<keyword evidence="5" id="KW-0812">Transmembrane</keyword>
<dbReference type="InterPro" id="IPR023614">
    <property type="entry name" value="Porin_dom_sf"/>
</dbReference>
<dbReference type="GO" id="GO:0008320">
    <property type="term" value="F:protein transmembrane transporter activity"/>
    <property type="evidence" value="ECO:0007669"/>
    <property type="project" value="InterPro"/>
</dbReference>
<keyword evidence="8" id="KW-0496">Mitochondrion</keyword>
<evidence type="ECO:0000256" key="2">
    <source>
        <dbReference type="ARBA" id="ARBA00010510"/>
    </source>
</evidence>
<evidence type="ECO:0000256" key="9">
    <source>
        <dbReference type="ARBA" id="ARBA00023136"/>
    </source>
</evidence>
<keyword evidence="7" id="KW-0653">Protein transport</keyword>
<name>A0A976M4P8_THEOR</name>